<keyword evidence="2" id="KW-1185">Reference proteome</keyword>
<reference evidence="1" key="1">
    <citation type="submission" date="2023-06" db="EMBL/GenBank/DDBJ databases">
        <title>Genome-scale phylogeny and comparative genomics of the fungal order Sordariales.</title>
        <authorList>
            <consortium name="Lawrence Berkeley National Laboratory"/>
            <person name="Hensen N."/>
            <person name="Bonometti L."/>
            <person name="Westerberg I."/>
            <person name="Brannstrom I.O."/>
            <person name="Guillou S."/>
            <person name="Cros-Aarteil S."/>
            <person name="Calhoun S."/>
            <person name="Haridas S."/>
            <person name="Kuo A."/>
            <person name="Mondo S."/>
            <person name="Pangilinan J."/>
            <person name="Riley R."/>
            <person name="Labutti K."/>
            <person name="Andreopoulos B."/>
            <person name="Lipzen A."/>
            <person name="Chen C."/>
            <person name="Yanf M."/>
            <person name="Daum C."/>
            <person name="Ng V."/>
            <person name="Clum A."/>
            <person name="Steindorff A."/>
            <person name="Ohm R."/>
            <person name="Martin F."/>
            <person name="Silar P."/>
            <person name="Natvig D."/>
            <person name="Lalanne C."/>
            <person name="Gautier V."/>
            <person name="Ament-Velasquez S.L."/>
            <person name="Kruys A."/>
            <person name="Hutchinson M.I."/>
            <person name="Powell A.J."/>
            <person name="Barry K."/>
            <person name="Miller A.N."/>
            <person name="Grigoriev I.V."/>
            <person name="Debuchy R."/>
            <person name="Gladieux P."/>
            <person name="Thoren M.H."/>
            <person name="Johannesson H."/>
        </authorList>
    </citation>
    <scope>NUCLEOTIDE SEQUENCE</scope>
    <source>
        <strain evidence="1">SMH2532-1</strain>
    </source>
</reference>
<evidence type="ECO:0000313" key="1">
    <source>
        <dbReference type="EMBL" id="KAK0649925.1"/>
    </source>
</evidence>
<accession>A0AA40CSR9</accession>
<comment type="caution">
    <text evidence="1">The sequence shown here is derived from an EMBL/GenBank/DDBJ whole genome shotgun (WGS) entry which is preliminary data.</text>
</comment>
<dbReference type="Proteomes" id="UP001174936">
    <property type="component" value="Unassembled WGS sequence"/>
</dbReference>
<protein>
    <submittedName>
        <fullName evidence="1">Uncharacterized protein</fullName>
    </submittedName>
</protein>
<name>A0AA40CSR9_9PEZI</name>
<dbReference type="EMBL" id="JAULSV010000003">
    <property type="protein sequence ID" value="KAK0649925.1"/>
    <property type="molecule type" value="Genomic_DNA"/>
</dbReference>
<organism evidence="1 2">
    <name type="scientific">Cercophora newfieldiana</name>
    <dbReference type="NCBI Taxonomy" id="92897"/>
    <lineage>
        <taxon>Eukaryota</taxon>
        <taxon>Fungi</taxon>
        <taxon>Dikarya</taxon>
        <taxon>Ascomycota</taxon>
        <taxon>Pezizomycotina</taxon>
        <taxon>Sordariomycetes</taxon>
        <taxon>Sordariomycetidae</taxon>
        <taxon>Sordariales</taxon>
        <taxon>Lasiosphaeriaceae</taxon>
        <taxon>Cercophora</taxon>
    </lineage>
</organism>
<sequence length="594" mass="66408">MSRRHIYPVNVDKLLRNPTFTKADALAALQGIKLPHGLARRVLRLCVIHGIRYHPSFADGAASVLRAAHERPEFARALNARAIMSGLVPDMDPEGRPQDLPYCIWHPTVPSEDALRRLVARYPAMTYQVGRACAVGGYTTLYRELDILPEVAIAEEARAAGSTDIFADIMAHPVRYRVFNDYTRAINSSNPAAPAYLNGDTAVRDRLDVKQAFEQPRGQRDPDDPAVEDWQDDKRLKSWELGFRPQTFDITEDQSIDEHATFDRLWREEPLRPFEVPMANLLVQPLPPDLPEGEKGLLILMAAYNGDIDRYARLRRPVMLRDELFCLMRGAYHHPLFAAWLVSLGEEELFARMRDRTLHNRMALTMALRARAIMNNDLSRLPSPAGLSEEAAGEGYVGLPYLIWYPTLAAETTYAELARRLPQMRQAVARAAVFGGMRTLFDSLLDADANFCPDWFVLLEATANPNGAHYRAAIEARAAVLGVDMSDEVARRRHSHEDWKRYSVGADTGRSLFSAFPRSSNRLGPGWGHGIVLADRENIEAIYNGVGCDASMVELAATLPVELKPKGLGVDPEVNSRDLDYVEWPPAHGTSPVA</sequence>
<gene>
    <name evidence="1" type="ORF">B0T16DRAFT_457287</name>
</gene>
<proteinExistence type="predicted"/>
<evidence type="ECO:0000313" key="2">
    <source>
        <dbReference type="Proteomes" id="UP001174936"/>
    </source>
</evidence>
<dbReference type="AlphaFoldDB" id="A0AA40CSR9"/>